<accession>A0A5B7KHA0</accession>
<comment type="caution">
    <text evidence="1">The sequence shown here is derived from an EMBL/GenBank/DDBJ whole genome shotgun (WGS) entry which is preliminary data.</text>
</comment>
<dbReference type="Proteomes" id="UP000324222">
    <property type="component" value="Unassembled WGS sequence"/>
</dbReference>
<gene>
    <name evidence="1" type="ORF">E2C01_101948</name>
</gene>
<proteinExistence type="predicted"/>
<organism evidence="1 2">
    <name type="scientific">Portunus trituberculatus</name>
    <name type="common">Swimming crab</name>
    <name type="synonym">Neptunus trituberculatus</name>
    <dbReference type="NCBI Taxonomy" id="210409"/>
    <lineage>
        <taxon>Eukaryota</taxon>
        <taxon>Metazoa</taxon>
        <taxon>Ecdysozoa</taxon>
        <taxon>Arthropoda</taxon>
        <taxon>Crustacea</taxon>
        <taxon>Multicrustacea</taxon>
        <taxon>Malacostraca</taxon>
        <taxon>Eumalacostraca</taxon>
        <taxon>Eucarida</taxon>
        <taxon>Decapoda</taxon>
        <taxon>Pleocyemata</taxon>
        <taxon>Brachyura</taxon>
        <taxon>Eubrachyura</taxon>
        <taxon>Portunoidea</taxon>
        <taxon>Portunidae</taxon>
        <taxon>Portuninae</taxon>
        <taxon>Portunus</taxon>
    </lineage>
</organism>
<evidence type="ECO:0000313" key="2">
    <source>
        <dbReference type="Proteomes" id="UP000324222"/>
    </source>
</evidence>
<protein>
    <submittedName>
        <fullName evidence="1">Uncharacterized protein</fullName>
    </submittedName>
</protein>
<sequence>MVRAADSEGSQW</sequence>
<evidence type="ECO:0000313" key="1">
    <source>
        <dbReference type="EMBL" id="MPD06157.1"/>
    </source>
</evidence>
<name>A0A5B7KHA0_PORTR</name>
<dbReference type="EMBL" id="VSRR010149721">
    <property type="protein sequence ID" value="MPD06157.1"/>
    <property type="molecule type" value="Genomic_DNA"/>
</dbReference>
<reference evidence="1 2" key="1">
    <citation type="submission" date="2019-05" db="EMBL/GenBank/DDBJ databases">
        <title>Another draft genome of Portunus trituberculatus and its Hox gene families provides insights of decapod evolution.</title>
        <authorList>
            <person name="Jeong J.-H."/>
            <person name="Song I."/>
            <person name="Kim S."/>
            <person name="Choi T."/>
            <person name="Kim D."/>
            <person name="Ryu S."/>
            <person name="Kim W."/>
        </authorList>
    </citation>
    <scope>NUCLEOTIDE SEQUENCE [LARGE SCALE GENOMIC DNA]</scope>
    <source>
        <tissue evidence="1">Muscle</tissue>
    </source>
</reference>
<keyword evidence="2" id="KW-1185">Reference proteome</keyword>